<feature type="transmembrane region" description="Helical" evidence="6">
    <location>
        <begin position="29"/>
        <end position="51"/>
    </location>
</feature>
<comment type="similarity">
    <text evidence="2">Belongs to the EamA transporter family.</text>
</comment>
<comment type="subcellular location">
    <subcellularLocation>
        <location evidence="1">Endomembrane system</location>
        <topology evidence="1">Multi-pass membrane protein</topology>
    </subcellularLocation>
</comment>
<evidence type="ECO:0000256" key="2">
    <source>
        <dbReference type="ARBA" id="ARBA00007362"/>
    </source>
</evidence>
<dbReference type="PANTHER" id="PTHR32322:SF2">
    <property type="entry name" value="EAMA DOMAIN-CONTAINING PROTEIN"/>
    <property type="match status" value="1"/>
</dbReference>
<keyword evidence="5 6" id="KW-0472">Membrane</keyword>
<name>A0ABU9DNR2_9BACL</name>
<keyword evidence="4 6" id="KW-1133">Transmembrane helix</keyword>
<accession>A0ABU9DNR2</accession>
<dbReference type="InterPro" id="IPR000620">
    <property type="entry name" value="EamA_dom"/>
</dbReference>
<evidence type="ECO:0000313" key="9">
    <source>
        <dbReference type="Proteomes" id="UP001469365"/>
    </source>
</evidence>
<dbReference type="RefSeq" id="WP_341417656.1">
    <property type="nucleotide sequence ID" value="NZ_JBBPCC010000015.1"/>
</dbReference>
<proteinExistence type="inferred from homology"/>
<evidence type="ECO:0000256" key="3">
    <source>
        <dbReference type="ARBA" id="ARBA00022692"/>
    </source>
</evidence>
<dbReference type="SUPFAM" id="SSF103481">
    <property type="entry name" value="Multidrug resistance efflux transporter EmrE"/>
    <property type="match status" value="2"/>
</dbReference>
<feature type="transmembrane region" description="Helical" evidence="6">
    <location>
        <begin position="121"/>
        <end position="139"/>
    </location>
</feature>
<dbReference type="Pfam" id="PF00892">
    <property type="entry name" value="EamA"/>
    <property type="match status" value="2"/>
</dbReference>
<feature type="transmembrane region" description="Helical" evidence="6">
    <location>
        <begin position="178"/>
        <end position="197"/>
    </location>
</feature>
<dbReference type="Proteomes" id="UP001469365">
    <property type="component" value="Unassembled WGS sequence"/>
</dbReference>
<dbReference type="InterPro" id="IPR037185">
    <property type="entry name" value="EmrE-like"/>
</dbReference>
<comment type="caution">
    <text evidence="8">The sequence shown here is derived from an EMBL/GenBank/DDBJ whole genome shotgun (WGS) entry which is preliminary data.</text>
</comment>
<gene>
    <name evidence="8" type="ORF">WMW72_21675</name>
</gene>
<feature type="transmembrane region" description="Helical" evidence="6">
    <location>
        <begin position="243"/>
        <end position="262"/>
    </location>
</feature>
<organism evidence="8 9">
    <name type="scientific">Paenibacillus filicis</name>
    <dbReference type="NCBI Taxonomy" id="669464"/>
    <lineage>
        <taxon>Bacteria</taxon>
        <taxon>Bacillati</taxon>
        <taxon>Bacillota</taxon>
        <taxon>Bacilli</taxon>
        <taxon>Bacillales</taxon>
        <taxon>Paenibacillaceae</taxon>
        <taxon>Paenibacillus</taxon>
    </lineage>
</organism>
<evidence type="ECO:0000256" key="1">
    <source>
        <dbReference type="ARBA" id="ARBA00004127"/>
    </source>
</evidence>
<reference evidence="8 9" key="1">
    <citation type="submission" date="2024-04" db="EMBL/GenBank/DDBJ databases">
        <title>draft genome sequnece of Paenibacillus filicis.</title>
        <authorList>
            <person name="Kim D.-U."/>
        </authorList>
    </citation>
    <scope>NUCLEOTIDE SEQUENCE [LARGE SCALE GENOMIC DNA]</scope>
    <source>
        <strain evidence="8 9">KACC14197</strain>
    </source>
</reference>
<feature type="transmembrane region" description="Helical" evidence="6">
    <location>
        <begin position="145"/>
        <end position="166"/>
    </location>
</feature>
<evidence type="ECO:0000259" key="7">
    <source>
        <dbReference type="Pfam" id="PF00892"/>
    </source>
</evidence>
<evidence type="ECO:0000256" key="5">
    <source>
        <dbReference type="ARBA" id="ARBA00023136"/>
    </source>
</evidence>
<dbReference type="InterPro" id="IPR050638">
    <property type="entry name" value="AA-Vitamin_Transporters"/>
</dbReference>
<feature type="transmembrane region" description="Helical" evidence="6">
    <location>
        <begin position="268"/>
        <end position="288"/>
    </location>
</feature>
<feature type="domain" description="EamA" evidence="7">
    <location>
        <begin position="147"/>
        <end position="281"/>
    </location>
</feature>
<dbReference type="PANTHER" id="PTHR32322">
    <property type="entry name" value="INNER MEMBRANE TRANSPORTER"/>
    <property type="match status" value="1"/>
</dbReference>
<evidence type="ECO:0000313" key="8">
    <source>
        <dbReference type="EMBL" id="MEK8130519.1"/>
    </source>
</evidence>
<evidence type="ECO:0000256" key="6">
    <source>
        <dbReference type="SAM" id="Phobius"/>
    </source>
</evidence>
<sequence>METALGLLFTLLWSSAAIATKLGLSSATPLALAAIRLLLAGGLLFVYVYVFNRKYPWPRAKEWGVLLVLGLLNTTLYLGATFLALNDVTAGLFNLFVTINPFLVAFLSYLWLNRKVSGKEWIGMILAGAGLVIATWPSITSSEATLSGLLILGVGMVSMAVGSVYFKKQNVALPNLVIHTWQLCIGGAISLPFSYVLEKDKYFVKLDVHFFGSLLWLVFMISIGAMLLWYYLLKRDAVKANNWLFMTPIFGYLLAAVFLHEAVTVFDLAATLLVTAGLLLSGNIPLFARQGGKAHGIR</sequence>
<feature type="transmembrane region" description="Helical" evidence="6">
    <location>
        <begin position="63"/>
        <end position="85"/>
    </location>
</feature>
<protein>
    <submittedName>
        <fullName evidence="8">DMT family transporter</fullName>
    </submittedName>
</protein>
<feature type="transmembrane region" description="Helical" evidence="6">
    <location>
        <begin position="209"/>
        <end position="231"/>
    </location>
</feature>
<feature type="transmembrane region" description="Helical" evidence="6">
    <location>
        <begin position="91"/>
        <end position="112"/>
    </location>
</feature>
<feature type="domain" description="EamA" evidence="7">
    <location>
        <begin position="5"/>
        <end position="135"/>
    </location>
</feature>
<keyword evidence="3 6" id="KW-0812">Transmembrane</keyword>
<evidence type="ECO:0000256" key="4">
    <source>
        <dbReference type="ARBA" id="ARBA00022989"/>
    </source>
</evidence>
<keyword evidence="9" id="KW-1185">Reference proteome</keyword>
<dbReference type="EMBL" id="JBBPCC010000015">
    <property type="protein sequence ID" value="MEK8130519.1"/>
    <property type="molecule type" value="Genomic_DNA"/>
</dbReference>